<keyword evidence="3" id="KW-0808">Transferase</keyword>
<evidence type="ECO:0000256" key="4">
    <source>
        <dbReference type="ARBA" id="ARBA00022741"/>
    </source>
</evidence>
<dbReference type="InterPro" id="IPR050445">
    <property type="entry name" value="Bact_polysacc_biosynth/exp"/>
</dbReference>
<evidence type="ECO:0000256" key="6">
    <source>
        <dbReference type="ARBA" id="ARBA00022840"/>
    </source>
</evidence>
<dbReference type="InterPro" id="IPR027417">
    <property type="entry name" value="P-loop_NTPase"/>
</dbReference>
<comment type="similarity">
    <text evidence="1">Belongs to the CpsD/CapB family.</text>
</comment>
<evidence type="ECO:0000313" key="10">
    <source>
        <dbReference type="EMBL" id="HIU58527.1"/>
    </source>
</evidence>
<gene>
    <name evidence="10" type="ORF">IAC57_00350</name>
</gene>
<accession>A0A9D1MEE3</accession>
<keyword evidence="7" id="KW-0829">Tyrosine-protein kinase</keyword>
<evidence type="ECO:0000256" key="8">
    <source>
        <dbReference type="ARBA" id="ARBA00051245"/>
    </source>
</evidence>
<reference evidence="10" key="1">
    <citation type="submission" date="2020-10" db="EMBL/GenBank/DDBJ databases">
        <authorList>
            <person name="Gilroy R."/>
        </authorList>
    </citation>
    <scope>NUCLEOTIDE SEQUENCE</scope>
    <source>
        <strain evidence="10">11687</strain>
    </source>
</reference>
<dbReference type="PANTHER" id="PTHR32309">
    <property type="entry name" value="TYROSINE-PROTEIN KINASE"/>
    <property type="match status" value="1"/>
</dbReference>
<organism evidence="10 11">
    <name type="scientific">Candidatus Scatosoma pullistercoris</name>
    <dbReference type="NCBI Taxonomy" id="2840934"/>
    <lineage>
        <taxon>Bacteria</taxon>
        <taxon>Bacillati</taxon>
        <taxon>Bacillota</taxon>
        <taxon>Clostridia</taxon>
        <taxon>Candidatus Scatosoma</taxon>
    </lineage>
</organism>
<dbReference type="PANTHER" id="PTHR32309:SF13">
    <property type="entry name" value="FERRIC ENTEROBACTIN TRANSPORT PROTEIN FEPE"/>
    <property type="match status" value="1"/>
</dbReference>
<comment type="catalytic activity">
    <reaction evidence="8">
        <text>L-tyrosyl-[protein] + ATP = O-phospho-L-tyrosyl-[protein] + ADP + H(+)</text>
        <dbReference type="Rhea" id="RHEA:10596"/>
        <dbReference type="Rhea" id="RHEA-COMP:10136"/>
        <dbReference type="Rhea" id="RHEA-COMP:20101"/>
        <dbReference type="ChEBI" id="CHEBI:15378"/>
        <dbReference type="ChEBI" id="CHEBI:30616"/>
        <dbReference type="ChEBI" id="CHEBI:46858"/>
        <dbReference type="ChEBI" id="CHEBI:61978"/>
        <dbReference type="ChEBI" id="CHEBI:456216"/>
        <dbReference type="EC" id="2.7.10.2"/>
    </reaction>
</comment>
<evidence type="ECO:0000256" key="5">
    <source>
        <dbReference type="ARBA" id="ARBA00022777"/>
    </source>
</evidence>
<dbReference type="InterPro" id="IPR025669">
    <property type="entry name" value="AAA_dom"/>
</dbReference>
<evidence type="ECO:0000256" key="1">
    <source>
        <dbReference type="ARBA" id="ARBA00007316"/>
    </source>
</evidence>
<dbReference type="GO" id="GO:0005886">
    <property type="term" value="C:plasma membrane"/>
    <property type="evidence" value="ECO:0007669"/>
    <property type="project" value="TreeGrafter"/>
</dbReference>
<dbReference type="NCBIfam" id="TIGR01007">
    <property type="entry name" value="eps_fam"/>
    <property type="match status" value="1"/>
</dbReference>
<keyword evidence="5 10" id="KW-0418">Kinase</keyword>
<evidence type="ECO:0000256" key="2">
    <source>
        <dbReference type="ARBA" id="ARBA00011903"/>
    </source>
</evidence>
<dbReference type="InterPro" id="IPR005702">
    <property type="entry name" value="Wzc-like_C"/>
</dbReference>
<dbReference type="Gene3D" id="3.40.50.300">
    <property type="entry name" value="P-loop containing nucleotide triphosphate hydrolases"/>
    <property type="match status" value="1"/>
</dbReference>
<dbReference type="AlphaFoldDB" id="A0A9D1MEE3"/>
<proteinExistence type="inferred from homology"/>
<dbReference type="CDD" id="cd05387">
    <property type="entry name" value="BY-kinase"/>
    <property type="match status" value="1"/>
</dbReference>
<dbReference type="EMBL" id="DVMZ01000008">
    <property type="protein sequence ID" value="HIU58527.1"/>
    <property type="molecule type" value="Genomic_DNA"/>
</dbReference>
<sequence>MKLLNKFISNLRRKKQIENYESGIHSRRTYLLSRGTPFAVTEAFRNLKATISVSIPKQEDGKGVSLLTTSTFPEEGKTTVTVNLALMFAMSKAKVVLIDADIRKGRICKYFNQKPDPGLSDYLSGQAKYEEILHQTERNPNLFVIYSGTPSPRSYELLESEAMKTLVEKLRGEFDYIIFDTPPVRLVSDALAVLPVTDGTILLTRYMRSYEHEIKVSLDTLRFAKGNVLGIVVNDYHIDSKRTKKRHSEYYSYYDNRYADQPNGKAPQSADISK</sequence>
<evidence type="ECO:0000256" key="7">
    <source>
        <dbReference type="ARBA" id="ARBA00023137"/>
    </source>
</evidence>
<evidence type="ECO:0000256" key="3">
    <source>
        <dbReference type="ARBA" id="ARBA00022679"/>
    </source>
</evidence>
<reference evidence="10" key="2">
    <citation type="journal article" date="2021" name="PeerJ">
        <title>Extensive microbial diversity within the chicken gut microbiome revealed by metagenomics and culture.</title>
        <authorList>
            <person name="Gilroy R."/>
            <person name="Ravi A."/>
            <person name="Getino M."/>
            <person name="Pursley I."/>
            <person name="Horton D.L."/>
            <person name="Alikhan N.F."/>
            <person name="Baker D."/>
            <person name="Gharbi K."/>
            <person name="Hall N."/>
            <person name="Watson M."/>
            <person name="Adriaenssens E.M."/>
            <person name="Foster-Nyarko E."/>
            <person name="Jarju S."/>
            <person name="Secka A."/>
            <person name="Antonio M."/>
            <person name="Oren A."/>
            <person name="Chaudhuri R.R."/>
            <person name="La Ragione R."/>
            <person name="Hildebrand F."/>
            <person name="Pallen M.J."/>
        </authorList>
    </citation>
    <scope>NUCLEOTIDE SEQUENCE</scope>
    <source>
        <strain evidence="10">11687</strain>
    </source>
</reference>
<dbReference type="Proteomes" id="UP000824081">
    <property type="component" value="Unassembled WGS sequence"/>
</dbReference>
<evidence type="ECO:0000259" key="9">
    <source>
        <dbReference type="Pfam" id="PF13614"/>
    </source>
</evidence>
<dbReference type="GO" id="GO:0004715">
    <property type="term" value="F:non-membrane spanning protein tyrosine kinase activity"/>
    <property type="evidence" value="ECO:0007669"/>
    <property type="project" value="UniProtKB-EC"/>
</dbReference>
<protein>
    <recommendedName>
        <fullName evidence="2">non-specific protein-tyrosine kinase</fullName>
        <ecNumber evidence="2">2.7.10.2</ecNumber>
    </recommendedName>
</protein>
<dbReference type="SUPFAM" id="SSF52540">
    <property type="entry name" value="P-loop containing nucleoside triphosphate hydrolases"/>
    <property type="match status" value="1"/>
</dbReference>
<keyword evidence="6" id="KW-0067">ATP-binding</keyword>
<comment type="caution">
    <text evidence="10">The sequence shown here is derived from an EMBL/GenBank/DDBJ whole genome shotgun (WGS) entry which is preliminary data.</text>
</comment>
<feature type="domain" description="AAA" evidence="9">
    <location>
        <begin position="76"/>
        <end position="186"/>
    </location>
</feature>
<name>A0A9D1MEE3_9FIRM</name>
<dbReference type="Pfam" id="PF13614">
    <property type="entry name" value="AAA_31"/>
    <property type="match status" value="1"/>
</dbReference>
<keyword evidence="4" id="KW-0547">Nucleotide-binding</keyword>
<evidence type="ECO:0000313" key="11">
    <source>
        <dbReference type="Proteomes" id="UP000824081"/>
    </source>
</evidence>
<dbReference type="GO" id="GO:0005524">
    <property type="term" value="F:ATP binding"/>
    <property type="evidence" value="ECO:0007669"/>
    <property type="project" value="UniProtKB-KW"/>
</dbReference>
<dbReference type="EC" id="2.7.10.2" evidence="2"/>